<sequence length="236" mass="26463">MNSQDTFIQKMQENHRLELSRISHEIRNPVTLINSSMQIIESEHPEVTSFAFWKEMREDMAYLRRLLDEFSGFNNSDKLCLADVNLTEFLHAVTSQAKALSPNQEIAFYSTVPLDLPTIVADATKLRQAITNVLRNAFETDASQVKLSCSVSDGQVKIDIQNNGSEIPKEYLPDLFTPFITHKKNGTGLGLAIVKRIIEAHHGQIILSSNPAGTCFSLRLPINTNASTKPDRNPPR</sequence>
<feature type="domain" description="Histidine kinase" evidence="6">
    <location>
        <begin position="21"/>
        <end position="224"/>
    </location>
</feature>
<evidence type="ECO:0000256" key="2">
    <source>
        <dbReference type="ARBA" id="ARBA00012438"/>
    </source>
</evidence>
<dbReference type="PROSITE" id="PS50109">
    <property type="entry name" value="HIS_KIN"/>
    <property type="match status" value="1"/>
</dbReference>
<comment type="caution">
    <text evidence="7">The sequence shown here is derived from an EMBL/GenBank/DDBJ whole genome shotgun (WGS) entry which is preliminary data.</text>
</comment>
<dbReference type="InterPro" id="IPR005467">
    <property type="entry name" value="His_kinase_dom"/>
</dbReference>
<evidence type="ECO:0000256" key="5">
    <source>
        <dbReference type="ARBA" id="ARBA00023012"/>
    </source>
</evidence>
<evidence type="ECO:0000256" key="3">
    <source>
        <dbReference type="ARBA" id="ARBA00022553"/>
    </source>
</evidence>
<reference evidence="7" key="2">
    <citation type="journal article" date="2021" name="PeerJ">
        <title>Extensive microbial diversity within the chicken gut microbiome revealed by metagenomics and culture.</title>
        <authorList>
            <person name="Gilroy R."/>
            <person name="Ravi A."/>
            <person name="Getino M."/>
            <person name="Pursley I."/>
            <person name="Horton D.L."/>
            <person name="Alikhan N.F."/>
            <person name="Baker D."/>
            <person name="Gharbi K."/>
            <person name="Hall N."/>
            <person name="Watson M."/>
            <person name="Adriaenssens E.M."/>
            <person name="Foster-Nyarko E."/>
            <person name="Jarju S."/>
            <person name="Secka A."/>
            <person name="Antonio M."/>
            <person name="Oren A."/>
            <person name="Chaudhuri R.R."/>
            <person name="La Ragione R."/>
            <person name="Hildebrand F."/>
            <person name="Pallen M.J."/>
        </authorList>
    </citation>
    <scope>NUCLEOTIDE SEQUENCE</scope>
    <source>
        <strain evidence="7">ChiSjej3B21-11622</strain>
    </source>
</reference>
<dbReference type="AlphaFoldDB" id="A0A9D0ZTL1"/>
<dbReference type="Proteomes" id="UP000886886">
    <property type="component" value="Unassembled WGS sequence"/>
</dbReference>
<dbReference type="Gene3D" id="1.10.287.130">
    <property type="match status" value="1"/>
</dbReference>
<dbReference type="Pfam" id="PF02518">
    <property type="entry name" value="HATPase_c"/>
    <property type="match status" value="1"/>
</dbReference>
<evidence type="ECO:0000256" key="4">
    <source>
        <dbReference type="ARBA" id="ARBA00022777"/>
    </source>
</evidence>
<dbReference type="InterPro" id="IPR004358">
    <property type="entry name" value="Sig_transdc_His_kin-like_C"/>
</dbReference>
<evidence type="ECO:0000256" key="1">
    <source>
        <dbReference type="ARBA" id="ARBA00000085"/>
    </source>
</evidence>
<keyword evidence="3" id="KW-0597">Phosphoprotein</keyword>
<gene>
    <name evidence="7" type="ORF">IAB26_02185</name>
</gene>
<dbReference type="SUPFAM" id="SSF55874">
    <property type="entry name" value="ATPase domain of HSP90 chaperone/DNA topoisomerase II/histidine kinase"/>
    <property type="match status" value="1"/>
</dbReference>
<dbReference type="InterPro" id="IPR036097">
    <property type="entry name" value="HisK_dim/P_sf"/>
</dbReference>
<comment type="catalytic activity">
    <reaction evidence="1">
        <text>ATP + protein L-histidine = ADP + protein N-phospho-L-histidine.</text>
        <dbReference type="EC" id="2.7.13.3"/>
    </reaction>
</comment>
<protein>
    <recommendedName>
        <fullName evidence="2">histidine kinase</fullName>
        <ecNumber evidence="2">2.7.13.3</ecNumber>
    </recommendedName>
</protein>
<organism evidence="7 8">
    <name type="scientific">Candidatus Limivivens merdigallinarum</name>
    <dbReference type="NCBI Taxonomy" id="2840859"/>
    <lineage>
        <taxon>Bacteria</taxon>
        <taxon>Bacillati</taxon>
        <taxon>Bacillota</taxon>
        <taxon>Clostridia</taxon>
        <taxon>Lachnospirales</taxon>
        <taxon>Lachnospiraceae</taxon>
        <taxon>Lachnospiraceae incertae sedis</taxon>
        <taxon>Candidatus Limivivens</taxon>
    </lineage>
</organism>
<evidence type="ECO:0000259" key="6">
    <source>
        <dbReference type="PROSITE" id="PS50109"/>
    </source>
</evidence>
<accession>A0A9D0ZTL1</accession>
<proteinExistence type="predicted"/>
<dbReference type="SMART" id="SM00387">
    <property type="entry name" value="HATPase_c"/>
    <property type="match status" value="1"/>
</dbReference>
<dbReference type="InterPro" id="IPR036890">
    <property type="entry name" value="HATPase_C_sf"/>
</dbReference>
<dbReference type="PRINTS" id="PR00344">
    <property type="entry name" value="BCTRLSENSOR"/>
</dbReference>
<dbReference type="PANTHER" id="PTHR43547">
    <property type="entry name" value="TWO-COMPONENT HISTIDINE KINASE"/>
    <property type="match status" value="1"/>
</dbReference>
<reference evidence="7" key="1">
    <citation type="submission" date="2020-10" db="EMBL/GenBank/DDBJ databases">
        <authorList>
            <person name="Gilroy R."/>
        </authorList>
    </citation>
    <scope>NUCLEOTIDE SEQUENCE</scope>
    <source>
        <strain evidence="7">ChiSjej3B21-11622</strain>
    </source>
</reference>
<dbReference type="PANTHER" id="PTHR43547:SF2">
    <property type="entry name" value="HYBRID SIGNAL TRANSDUCTION HISTIDINE KINASE C"/>
    <property type="match status" value="1"/>
</dbReference>
<dbReference type="EMBL" id="DVFT01000028">
    <property type="protein sequence ID" value="HIQ95348.1"/>
    <property type="molecule type" value="Genomic_DNA"/>
</dbReference>
<evidence type="ECO:0000313" key="7">
    <source>
        <dbReference type="EMBL" id="HIQ95348.1"/>
    </source>
</evidence>
<dbReference type="SUPFAM" id="SSF47384">
    <property type="entry name" value="Homodimeric domain of signal transducing histidine kinase"/>
    <property type="match status" value="1"/>
</dbReference>
<keyword evidence="5" id="KW-0902">Two-component regulatory system</keyword>
<dbReference type="InterPro" id="IPR003594">
    <property type="entry name" value="HATPase_dom"/>
</dbReference>
<evidence type="ECO:0000313" key="8">
    <source>
        <dbReference type="Proteomes" id="UP000886886"/>
    </source>
</evidence>
<dbReference type="GO" id="GO:0000155">
    <property type="term" value="F:phosphorelay sensor kinase activity"/>
    <property type="evidence" value="ECO:0007669"/>
    <property type="project" value="InterPro"/>
</dbReference>
<dbReference type="Gene3D" id="3.30.565.10">
    <property type="entry name" value="Histidine kinase-like ATPase, C-terminal domain"/>
    <property type="match status" value="1"/>
</dbReference>
<name>A0A9D0ZTL1_9FIRM</name>
<dbReference type="EC" id="2.7.13.3" evidence="2"/>
<keyword evidence="4 7" id="KW-0418">Kinase</keyword>
<keyword evidence="4 7" id="KW-0808">Transferase</keyword>